<comment type="caution">
    <text evidence="9">The sequence shown here is derived from an EMBL/GenBank/DDBJ whole genome shotgun (WGS) entry which is preliminary data.</text>
</comment>
<evidence type="ECO:0000256" key="2">
    <source>
        <dbReference type="ARBA" id="ARBA00022448"/>
    </source>
</evidence>
<feature type="transmembrane region" description="Helical" evidence="7">
    <location>
        <begin position="278"/>
        <end position="300"/>
    </location>
</feature>
<sequence>MTFIKNFILLFIRFCLIVFGIIAICCLPKLFLTESKQLPATGGMTIPPTLHLNFEQYIIQIQSVFHSLLNPAKMTYKVDVVMKNVPDRDLFPFILDTYVYTLTIMIVAFLVAVLLATFFANLTFYFSKRIQSAILKGLHVLETLPDLFVVFSIQLIVIWIYKHTNLLPTIPFSTMQEKTYFLPIVTLAILPTIYLYKITLLNYHTEIEKEYTTFALAKGMKPFYVLYKHVLINVLLSIFYNAKSIYFFMLSNMIVLEFSFNIYGLLQFLITHPTPEIMAIGILLLTIPFYIIFEILKWVLPGRRDIHV</sequence>
<dbReference type="PANTHER" id="PTHR30465">
    <property type="entry name" value="INNER MEMBRANE ABC TRANSPORTER"/>
    <property type="match status" value="1"/>
</dbReference>
<evidence type="ECO:0000256" key="6">
    <source>
        <dbReference type="ARBA" id="ARBA00023136"/>
    </source>
</evidence>
<comment type="subcellular location">
    <subcellularLocation>
        <location evidence="1 7">Cell membrane</location>
        <topology evidence="1 7">Multi-pass membrane protein</topology>
    </subcellularLocation>
</comment>
<comment type="similarity">
    <text evidence="7">Belongs to the binding-protein-dependent transport system permease family.</text>
</comment>
<evidence type="ECO:0000256" key="1">
    <source>
        <dbReference type="ARBA" id="ARBA00004651"/>
    </source>
</evidence>
<name>A0ABU8FPV8_9BACI</name>
<dbReference type="Proteomes" id="UP001367922">
    <property type="component" value="Unassembled WGS sequence"/>
</dbReference>
<evidence type="ECO:0000256" key="3">
    <source>
        <dbReference type="ARBA" id="ARBA00022475"/>
    </source>
</evidence>
<evidence type="ECO:0000256" key="7">
    <source>
        <dbReference type="RuleBase" id="RU363032"/>
    </source>
</evidence>
<dbReference type="CDD" id="cd06261">
    <property type="entry name" value="TM_PBP2"/>
    <property type="match status" value="1"/>
</dbReference>
<keyword evidence="3" id="KW-1003">Cell membrane</keyword>
<accession>A0ABU8FPV8</accession>
<proteinExistence type="inferred from homology"/>
<feature type="transmembrane region" description="Helical" evidence="7">
    <location>
        <begin position="98"/>
        <end position="126"/>
    </location>
</feature>
<reference evidence="9 10" key="1">
    <citation type="submission" date="2024-01" db="EMBL/GenBank/DDBJ databases">
        <title>Seven novel Bacillus-like species.</title>
        <authorList>
            <person name="Liu G."/>
        </authorList>
    </citation>
    <scope>NUCLEOTIDE SEQUENCE [LARGE SCALE GENOMIC DNA]</scope>
    <source>
        <strain evidence="9 10">FJAT-53711</strain>
    </source>
</reference>
<feature type="transmembrane region" description="Helical" evidence="7">
    <location>
        <begin position="246"/>
        <end position="266"/>
    </location>
</feature>
<dbReference type="PANTHER" id="PTHR30465:SF44">
    <property type="entry name" value="ABC-TYPE DIPEPTIDE_OLIGOPEPTIDE TRANSPORT SYSTEM, PERMEASE COMPONENT"/>
    <property type="match status" value="1"/>
</dbReference>
<keyword evidence="4 7" id="KW-0812">Transmembrane</keyword>
<dbReference type="SUPFAM" id="SSF161098">
    <property type="entry name" value="MetI-like"/>
    <property type="match status" value="1"/>
</dbReference>
<keyword evidence="2 7" id="KW-0813">Transport</keyword>
<dbReference type="InterPro" id="IPR000515">
    <property type="entry name" value="MetI-like"/>
</dbReference>
<evidence type="ECO:0000313" key="9">
    <source>
        <dbReference type="EMBL" id="MEI4828010.1"/>
    </source>
</evidence>
<feature type="domain" description="ABC transmembrane type-1" evidence="8">
    <location>
        <begin position="94"/>
        <end position="295"/>
    </location>
</feature>
<evidence type="ECO:0000256" key="5">
    <source>
        <dbReference type="ARBA" id="ARBA00022989"/>
    </source>
</evidence>
<evidence type="ECO:0000313" key="10">
    <source>
        <dbReference type="Proteomes" id="UP001367922"/>
    </source>
</evidence>
<dbReference type="PROSITE" id="PS50928">
    <property type="entry name" value="ABC_TM1"/>
    <property type="match status" value="1"/>
</dbReference>
<feature type="transmembrane region" description="Helical" evidence="7">
    <location>
        <begin position="223"/>
        <end position="240"/>
    </location>
</feature>
<dbReference type="EMBL" id="JBAWSV010000001">
    <property type="protein sequence ID" value="MEI4828010.1"/>
    <property type="molecule type" value="Genomic_DNA"/>
</dbReference>
<keyword evidence="10" id="KW-1185">Reference proteome</keyword>
<organism evidence="9 10">
    <name type="scientific">Bacillus yunxiaonensis</name>
    <dbReference type="NCBI Taxonomy" id="3127665"/>
    <lineage>
        <taxon>Bacteria</taxon>
        <taxon>Bacillati</taxon>
        <taxon>Bacillota</taxon>
        <taxon>Bacilli</taxon>
        <taxon>Bacillales</taxon>
        <taxon>Bacillaceae</taxon>
        <taxon>Bacillus</taxon>
    </lineage>
</organism>
<dbReference type="Gene3D" id="1.10.3720.10">
    <property type="entry name" value="MetI-like"/>
    <property type="match status" value="1"/>
</dbReference>
<keyword evidence="5 7" id="KW-1133">Transmembrane helix</keyword>
<evidence type="ECO:0000256" key="4">
    <source>
        <dbReference type="ARBA" id="ARBA00022692"/>
    </source>
</evidence>
<dbReference type="RefSeq" id="WP_336480425.1">
    <property type="nucleotide sequence ID" value="NZ_JBAWSV010000001.1"/>
</dbReference>
<keyword evidence="6 7" id="KW-0472">Membrane</keyword>
<gene>
    <name evidence="9" type="ORF">WAX78_00795</name>
</gene>
<evidence type="ECO:0000259" key="8">
    <source>
        <dbReference type="PROSITE" id="PS50928"/>
    </source>
</evidence>
<protein>
    <submittedName>
        <fullName evidence="9">ABC transporter permease subunit</fullName>
    </submittedName>
</protein>
<feature type="transmembrane region" description="Helical" evidence="7">
    <location>
        <begin position="181"/>
        <end position="203"/>
    </location>
</feature>
<dbReference type="Pfam" id="PF00528">
    <property type="entry name" value="BPD_transp_1"/>
    <property type="match status" value="1"/>
</dbReference>
<feature type="transmembrane region" description="Helical" evidence="7">
    <location>
        <begin position="7"/>
        <end position="31"/>
    </location>
</feature>
<feature type="transmembrane region" description="Helical" evidence="7">
    <location>
        <begin position="138"/>
        <end position="161"/>
    </location>
</feature>
<dbReference type="InterPro" id="IPR035906">
    <property type="entry name" value="MetI-like_sf"/>
</dbReference>